<feature type="transmembrane region" description="Helical" evidence="1">
    <location>
        <begin position="12"/>
        <end position="31"/>
    </location>
</feature>
<evidence type="ECO:0000313" key="3">
    <source>
        <dbReference type="Proteomes" id="UP000183253"/>
    </source>
</evidence>
<gene>
    <name evidence="2" type="ORF">SAMN05444145_10962</name>
</gene>
<sequence>MTPMNKKTFTLALVFLLVTIAWLGVNIYWALNRQNNAFDMVVALLFVAAGIGMVYNECKKKKCRHLDEVNRHKIP</sequence>
<dbReference type="Proteomes" id="UP000183253">
    <property type="component" value="Unassembled WGS sequence"/>
</dbReference>
<keyword evidence="1" id="KW-0812">Transmembrane</keyword>
<keyword evidence="3" id="KW-1185">Reference proteome</keyword>
<keyword evidence="1" id="KW-0472">Membrane</keyword>
<name>A0A1H4F5C5_9BACT</name>
<protein>
    <submittedName>
        <fullName evidence="2">Uncharacterized protein</fullName>
    </submittedName>
</protein>
<evidence type="ECO:0000313" key="2">
    <source>
        <dbReference type="EMBL" id="SEA92411.1"/>
    </source>
</evidence>
<proteinExistence type="predicted"/>
<dbReference type="EMBL" id="FNRI01000009">
    <property type="protein sequence ID" value="SEA92411.1"/>
    <property type="molecule type" value="Genomic_DNA"/>
</dbReference>
<dbReference type="AlphaFoldDB" id="A0A1H4F5C5"/>
<evidence type="ECO:0000256" key="1">
    <source>
        <dbReference type="SAM" id="Phobius"/>
    </source>
</evidence>
<reference evidence="2 3" key="1">
    <citation type="submission" date="2016-10" db="EMBL/GenBank/DDBJ databases">
        <authorList>
            <person name="de Groot N.N."/>
        </authorList>
    </citation>
    <scope>NUCLEOTIDE SEQUENCE [LARGE SCALE GENOMIC DNA]</scope>
    <source>
        <strain evidence="2 3">DSM 25383</strain>
    </source>
</reference>
<accession>A0A1H4F5C5</accession>
<feature type="transmembrane region" description="Helical" evidence="1">
    <location>
        <begin position="37"/>
        <end position="55"/>
    </location>
</feature>
<dbReference type="STRING" id="1033731.SAMN05444145_10962"/>
<keyword evidence="1" id="KW-1133">Transmembrane helix</keyword>
<organism evidence="2 3">
    <name type="scientific">Alistipes timonensis JC136</name>
    <dbReference type="NCBI Taxonomy" id="1033731"/>
    <lineage>
        <taxon>Bacteria</taxon>
        <taxon>Pseudomonadati</taxon>
        <taxon>Bacteroidota</taxon>
        <taxon>Bacteroidia</taxon>
        <taxon>Bacteroidales</taxon>
        <taxon>Rikenellaceae</taxon>
        <taxon>Alistipes</taxon>
    </lineage>
</organism>